<keyword evidence="6 14" id="KW-0812">Transmembrane</keyword>
<proteinExistence type="inferred from homology"/>
<evidence type="ECO:0000256" key="5">
    <source>
        <dbReference type="ARBA" id="ARBA00022516"/>
    </source>
</evidence>
<name>A0A6A6HKZ2_VIRVR</name>
<evidence type="ECO:0000256" key="6">
    <source>
        <dbReference type="ARBA" id="ARBA00022692"/>
    </source>
</evidence>
<organism evidence="15 16">
    <name type="scientific">Viridothelium virens</name>
    <name type="common">Speckled blister lichen</name>
    <name type="synonym">Trypethelium virens</name>
    <dbReference type="NCBI Taxonomy" id="1048519"/>
    <lineage>
        <taxon>Eukaryota</taxon>
        <taxon>Fungi</taxon>
        <taxon>Dikarya</taxon>
        <taxon>Ascomycota</taxon>
        <taxon>Pezizomycotina</taxon>
        <taxon>Dothideomycetes</taxon>
        <taxon>Dothideomycetes incertae sedis</taxon>
        <taxon>Trypetheliales</taxon>
        <taxon>Trypetheliaceae</taxon>
        <taxon>Viridothelium</taxon>
    </lineage>
</organism>
<keyword evidence="10 14" id="KW-0472">Membrane</keyword>
<dbReference type="GO" id="GO:0102158">
    <property type="term" value="F:very-long-chain (3R)-3-hydroxyacyl-CoA dehydratase activity"/>
    <property type="evidence" value="ECO:0007669"/>
    <property type="project" value="UniProtKB-EC"/>
</dbReference>
<dbReference type="EMBL" id="ML991774">
    <property type="protein sequence ID" value="KAF2238804.1"/>
    <property type="molecule type" value="Genomic_DNA"/>
</dbReference>
<evidence type="ECO:0000256" key="12">
    <source>
        <dbReference type="ARBA" id="ARBA00023239"/>
    </source>
</evidence>
<comment type="function">
    <text evidence="14">Catalyzes the third of the four reactions of the long-chain fatty acids elongation cycle. This endoplasmic reticulum-bound enzymatic process, allows the addition of two carbons to the chain of long- and very long-chain fatty acids/VLCFAs per cycle. This enzyme catalyzes the dehydration of the 3-hydroxyacyl-CoA intermediate into trans-2,3-enoyl-CoA, within each cycle of fatty acid elongation. Thereby, it participates to the production of VLCFAs of different chain lengths that are involved in multiple biological processes as precursors of membrane lipids and lipid mediators.</text>
</comment>
<dbReference type="Pfam" id="PF04387">
    <property type="entry name" value="PTPLA"/>
    <property type="match status" value="1"/>
</dbReference>
<accession>A0A6A6HKZ2</accession>
<evidence type="ECO:0000256" key="14">
    <source>
        <dbReference type="RuleBase" id="RU363109"/>
    </source>
</evidence>
<keyword evidence="14" id="KW-0256">Endoplasmic reticulum</keyword>
<dbReference type="AlphaFoldDB" id="A0A6A6HKZ2"/>
<evidence type="ECO:0000256" key="7">
    <source>
        <dbReference type="ARBA" id="ARBA00022832"/>
    </source>
</evidence>
<dbReference type="Proteomes" id="UP000800092">
    <property type="component" value="Unassembled WGS sequence"/>
</dbReference>
<sequence length="227" mass="25071">MADSSRSTARPPPQTSLLKARYLTFYNFISAVLWFTVLGRTTLLIPLVGYANIHGGVGNFARWTQTLALMEILHSATGLVRAPLPTTALQVASRLLLIQLIVPTFPHTTTASPAYASMLVAWSSSEVVRYSYFAWALGAGSPRFIPGLLAWLRYNLFFVLYPLGIGSECWLVYRSIGPAGRLGAGWGTWVPVALWAVLAVYVPGSYVLYTHMMTQRRKVMKGKGRDE</sequence>
<comment type="catalytic activity">
    <reaction evidence="13 14">
        <text>a very-long-chain (3R)-3-hydroxyacyl-CoA = a very-long-chain (2E)-enoyl-CoA + H2O</text>
        <dbReference type="Rhea" id="RHEA:45812"/>
        <dbReference type="ChEBI" id="CHEBI:15377"/>
        <dbReference type="ChEBI" id="CHEBI:83728"/>
        <dbReference type="ChEBI" id="CHEBI:85440"/>
        <dbReference type="EC" id="4.2.1.134"/>
    </reaction>
</comment>
<evidence type="ECO:0000256" key="10">
    <source>
        <dbReference type="ARBA" id="ARBA00023136"/>
    </source>
</evidence>
<evidence type="ECO:0000256" key="9">
    <source>
        <dbReference type="ARBA" id="ARBA00023098"/>
    </source>
</evidence>
<dbReference type="UniPathway" id="UPA00094"/>
<dbReference type="GO" id="GO:0005789">
    <property type="term" value="C:endoplasmic reticulum membrane"/>
    <property type="evidence" value="ECO:0007669"/>
    <property type="project" value="UniProtKB-SubCell"/>
</dbReference>
<evidence type="ECO:0000256" key="2">
    <source>
        <dbReference type="ARBA" id="ARBA00005194"/>
    </source>
</evidence>
<keyword evidence="11 14" id="KW-0275">Fatty acid biosynthesis</keyword>
<dbReference type="OrthoDB" id="46988at2759"/>
<evidence type="ECO:0000256" key="8">
    <source>
        <dbReference type="ARBA" id="ARBA00022989"/>
    </source>
</evidence>
<dbReference type="PANTHER" id="PTHR11035">
    <property type="entry name" value="VERY-LONG-CHAIN (3R)-3-HYDROXYACYL-COA DEHYDRATASE"/>
    <property type="match status" value="1"/>
</dbReference>
<dbReference type="GO" id="GO:0030148">
    <property type="term" value="P:sphingolipid biosynthetic process"/>
    <property type="evidence" value="ECO:0007669"/>
    <property type="project" value="TreeGrafter"/>
</dbReference>
<keyword evidence="7 14" id="KW-0276">Fatty acid metabolism</keyword>
<reference evidence="15" key="1">
    <citation type="journal article" date="2020" name="Stud. Mycol.">
        <title>101 Dothideomycetes genomes: a test case for predicting lifestyles and emergence of pathogens.</title>
        <authorList>
            <person name="Haridas S."/>
            <person name="Albert R."/>
            <person name="Binder M."/>
            <person name="Bloem J."/>
            <person name="Labutti K."/>
            <person name="Salamov A."/>
            <person name="Andreopoulos B."/>
            <person name="Baker S."/>
            <person name="Barry K."/>
            <person name="Bills G."/>
            <person name="Bluhm B."/>
            <person name="Cannon C."/>
            <person name="Castanera R."/>
            <person name="Culley D."/>
            <person name="Daum C."/>
            <person name="Ezra D."/>
            <person name="Gonzalez J."/>
            <person name="Henrissat B."/>
            <person name="Kuo A."/>
            <person name="Liang C."/>
            <person name="Lipzen A."/>
            <person name="Lutzoni F."/>
            <person name="Magnuson J."/>
            <person name="Mondo S."/>
            <person name="Nolan M."/>
            <person name="Ohm R."/>
            <person name="Pangilinan J."/>
            <person name="Park H.-J."/>
            <person name="Ramirez L."/>
            <person name="Alfaro M."/>
            <person name="Sun H."/>
            <person name="Tritt A."/>
            <person name="Yoshinaga Y."/>
            <person name="Zwiers L.-H."/>
            <person name="Turgeon B."/>
            <person name="Goodwin S."/>
            <person name="Spatafora J."/>
            <person name="Crous P."/>
            <person name="Grigoriev I."/>
        </authorList>
    </citation>
    <scope>NUCLEOTIDE SEQUENCE</scope>
    <source>
        <strain evidence="15">Tuck. ex Michener</strain>
    </source>
</reference>
<comment type="caution">
    <text evidence="14">Lacks conserved residue(s) required for the propagation of feature annotation.</text>
</comment>
<comment type="similarity">
    <text evidence="3 14">Belongs to the very long-chain fatty acids dehydratase HACD family.</text>
</comment>
<dbReference type="EC" id="4.2.1.134" evidence="4 14"/>
<evidence type="ECO:0000256" key="1">
    <source>
        <dbReference type="ARBA" id="ARBA00004141"/>
    </source>
</evidence>
<dbReference type="GO" id="GO:0030497">
    <property type="term" value="P:fatty acid elongation"/>
    <property type="evidence" value="ECO:0007669"/>
    <property type="project" value="TreeGrafter"/>
</dbReference>
<comment type="pathway">
    <text evidence="2 14">Lipid metabolism; fatty acid biosynthesis.</text>
</comment>
<feature type="transmembrane region" description="Helical" evidence="14">
    <location>
        <begin position="151"/>
        <end position="173"/>
    </location>
</feature>
<keyword evidence="8 14" id="KW-1133">Transmembrane helix</keyword>
<keyword evidence="12 14" id="KW-0456">Lyase</keyword>
<comment type="subcellular location">
    <subcellularLocation>
        <location evidence="14">Endoplasmic reticulum membrane</location>
        <topology evidence="14">Multi-pass membrane protein</topology>
    </subcellularLocation>
    <subcellularLocation>
        <location evidence="1">Membrane</location>
        <topology evidence="1">Multi-pass membrane protein</topology>
    </subcellularLocation>
</comment>
<evidence type="ECO:0000256" key="13">
    <source>
        <dbReference type="ARBA" id="ARBA00036671"/>
    </source>
</evidence>
<evidence type="ECO:0000256" key="11">
    <source>
        <dbReference type="ARBA" id="ARBA00023160"/>
    </source>
</evidence>
<evidence type="ECO:0000256" key="4">
    <source>
        <dbReference type="ARBA" id="ARBA00013122"/>
    </source>
</evidence>
<dbReference type="InterPro" id="IPR007482">
    <property type="entry name" value="Tyr_Pase-like_PTPLA"/>
</dbReference>
<keyword evidence="9 14" id="KW-0443">Lipid metabolism</keyword>
<evidence type="ECO:0000313" key="15">
    <source>
        <dbReference type="EMBL" id="KAF2238804.1"/>
    </source>
</evidence>
<feature type="transmembrane region" description="Helical" evidence="14">
    <location>
        <begin position="193"/>
        <end position="211"/>
    </location>
</feature>
<keyword evidence="16" id="KW-1185">Reference proteome</keyword>
<gene>
    <name evidence="15" type="ORF">EV356DRAFT_563510</name>
</gene>
<evidence type="ECO:0000313" key="16">
    <source>
        <dbReference type="Proteomes" id="UP000800092"/>
    </source>
</evidence>
<keyword evidence="5 14" id="KW-0444">Lipid biosynthesis</keyword>
<dbReference type="GO" id="GO:0042761">
    <property type="term" value="P:very long-chain fatty acid biosynthetic process"/>
    <property type="evidence" value="ECO:0007669"/>
    <property type="project" value="TreeGrafter"/>
</dbReference>
<dbReference type="PANTHER" id="PTHR11035:SF3">
    <property type="entry name" value="VERY-LONG-CHAIN (3R)-3-HYDROXYACYL-COA DEHYDRATASE"/>
    <property type="match status" value="1"/>
</dbReference>
<evidence type="ECO:0000256" key="3">
    <source>
        <dbReference type="ARBA" id="ARBA00007811"/>
    </source>
</evidence>
<protein>
    <recommendedName>
        <fullName evidence="4 14">Very-long-chain (3R)-3-hydroxyacyl-CoA dehydratase</fullName>
        <ecNumber evidence="4 14">4.2.1.134</ecNumber>
    </recommendedName>
</protein>